<evidence type="ECO:0000259" key="11">
    <source>
        <dbReference type="PROSITE" id="PS50901"/>
    </source>
</evidence>
<evidence type="ECO:0000256" key="8">
    <source>
        <dbReference type="PROSITE-ProRule" id="PRU00289"/>
    </source>
</evidence>
<evidence type="ECO:0000256" key="6">
    <source>
        <dbReference type="ARBA" id="ARBA00023125"/>
    </source>
</evidence>
<dbReference type="SUPFAM" id="SSF52540">
    <property type="entry name" value="P-loop containing nucleoside triphosphate hydrolases"/>
    <property type="match status" value="1"/>
</dbReference>
<keyword evidence="10" id="KW-0812">Transmembrane</keyword>
<evidence type="ECO:0000256" key="3">
    <source>
        <dbReference type="ARBA" id="ARBA00022741"/>
    </source>
</evidence>
<keyword evidence="10" id="KW-1133">Transmembrane helix</keyword>
<feature type="region of interest" description="Disordered" evidence="9">
    <location>
        <begin position="471"/>
        <end position="490"/>
    </location>
</feature>
<evidence type="ECO:0000256" key="1">
    <source>
        <dbReference type="ARBA" id="ARBA00004141"/>
    </source>
</evidence>
<keyword evidence="3 8" id="KW-0547">Nucleotide-binding</keyword>
<dbReference type="AlphaFoldDB" id="E4KLY7"/>
<dbReference type="InterPro" id="IPR018541">
    <property type="entry name" value="Ftsk_gamma"/>
</dbReference>
<dbReference type="GO" id="GO:0007059">
    <property type="term" value="P:chromosome segregation"/>
    <property type="evidence" value="ECO:0007669"/>
    <property type="project" value="UniProtKB-KW"/>
</dbReference>
<dbReference type="PROSITE" id="PS50901">
    <property type="entry name" value="FTSK"/>
    <property type="match status" value="1"/>
</dbReference>
<comment type="subcellular location">
    <subcellularLocation>
        <location evidence="1">Membrane</location>
        <topology evidence="1">Multi-pass membrane protein</topology>
    </subcellularLocation>
</comment>
<dbReference type="STRING" id="908337.HMPREF9257_0970"/>
<reference evidence="12 13" key="1">
    <citation type="submission" date="2010-10" db="EMBL/GenBank/DDBJ databases">
        <authorList>
            <person name="Durkin A.S."/>
            <person name="Madupu R."/>
            <person name="Torralba M."/>
            <person name="Gillis M."/>
            <person name="Methe B."/>
            <person name="Sutton G."/>
            <person name="Nelson K.E."/>
        </authorList>
    </citation>
    <scope>NUCLEOTIDE SEQUENCE [LARGE SCALE GENOMIC DNA]</scope>
    <source>
        <strain evidence="12 13">ACS-139-V-Col8</strain>
    </source>
</reference>
<dbReference type="InterPro" id="IPR027417">
    <property type="entry name" value="P-loop_NTPase"/>
</dbReference>
<organism evidence="12 13">
    <name type="scientific">Eremococcus coleocola ACS-139-V-Col8</name>
    <dbReference type="NCBI Taxonomy" id="908337"/>
    <lineage>
        <taxon>Bacteria</taxon>
        <taxon>Bacillati</taxon>
        <taxon>Bacillota</taxon>
        <taxon>Bacilli</taxon>
        <taxon>Lactobacillales</taxon>
        <taxon>Aerococcaceae</taxon>
        <taxon>Eremococcus</taxon>
    </lineage>
</organism>
<name>E4KLY7_9LACT</name>
<evidence type="ECO:0000256" key="5">
    <source>
        <dbReference type="ARBA" id="ARBA00022840"/>
    </source>
</evidence>
<dbReference type="InterPro" id="IPR041027">
    <property type="entry name" value="FtsK_alpha"/>
</dbReference>
<dbReference type="Gene3D" id="1.10.10.10">
    <property type="entry name" value="Winged helix-like DNA-binding domain superfamily/Winged helix DNA-binding domain"/>
    <property type="match status" value="1"/>
</dbReference>
<evidence type="ECO:0000256" key="10">
    <source>
        <dbReference type="SAM" id="Phobius"/>
    </source>
</evidence>
<evidence type="ECO:0000256" key="9">
    <source>
        <dbReference type="SAM" id="MobiDB-lite"/>
    </source>
</evidence>
<dbReference type="Gene3D" id="3.30.980.40">
    <property type="match status" value="1"/>
</dbReference>
<dbReference type="EMBL" id="AENN01000001">
    <property type="protein sequence ID" value="EFR31930.1"/>
    <property type="molecule type" value="Genomic_DNA"/>
</dbReference>
<evidence type="ECO:0000313" key="12">
    <source>
        <dbReference type="EMBL" id="EFR31930.1"/>
    </source>
</evidence>
<dbReference type="CDD" id="cd01127">
    <property type="entry name" value="TrwB_TraG_TraD_VirD4"/>
    <property type="match status" value="1"/>
</dbReference>
<keyword evidence="4" id="KW-0159">Chromosome partition</keyword>
<dbReference type="SMART" id="SM00843">
    <property type="entry name" value="Ftsk_gamma"/>
    <property type="match status" value="1"/>
</dbReference>
<keyword evidence="13" id="KW-1185">Reference proteome</keyword>
<feature type="binding site" evidence="8">
    <location>
        <begin position="643"/>
        <end position="650"/>
    </location>
    <ligand>
        <name>ATP</name>
        <dbReference type="ChEBI" id="CHEBI:30616"/>
    </ligand>
</feature>
<feature type="transmembrane region" description="Helical" evidence="10">
    <location>
        <begin position="57"/>
        <end position="78"/>
    </location>
</feature>
<keyword evidence="6" id="KW-0238">DNA-binding</keyword>
<evidence type="ECO:0000313" key="13">
    <source>
        <dbReference type="Proteomes" id="UP000005990"/>
    </source>
</evidence>
<accession>E4KLY7</accession>
<dbReference type="InterPro" id="IPR036388">
    <property type="entry name" value="WH-like_DNA-bd_sf"/>
</dbReference>
<dbReference type="GO" id="GO:0016020">
    <property type="term" value="C:membrane"/>
    <property type="evidence" value="ECO:0007669"/>
    <property type="project" value="UniProtKB-SubCell"/>
</dbReference>
<dbReference type="Gene3D" id="3.40.50.300">
    <property type="entry name" value="P-loop containing nucleotide triphosphate hydrolases"/>
    <property type="match status" value="1"/>
</dbReference>
<evidence type="ECO:0000256" key="7">
    <source>
        <dbReference type="ARBA" id="ARBA00025923"/>
    </source>
</evidence>
<feature type="region of interest" description="Disordered" evidence="9">
    <location>
        <begin position="342"/>
        <end position="378"/>
    </location>
</feature>
<feature type="domain" description="FtsK" evidence="11">
    <location>
        <begin position="625"/>
        <end position="822"/>
    </location>
</feature>
<sequence length="956" mass="105961">MTEKKVSKKAKSRPSKAKGTYQVYYLILGLVLSFLSLLALCQWGFLGNFMVNCMRLLVGQAYDLIFILILFFALYLMVKGKLMTISWKKFLGAILVLVAISLALHFKACFPQAAGADSLTSQVYSLFKNELALNQVSQDMGGGLLGVSLYQSFAYLLGSWGSYLLILVLFFCGLFMLVDIRLSDLKAASQAFFGLFAGVNESVYESIDQARDLLEEQRAVQAQKRQVKDQAVFNSNQDEAELEDMDLNEYQSHSDNHEVNPHKTNSLKGRFGHLVSGIFSDGSSSQREVFDRTVDYDLPAKVDRHRDFEPYQAGIPQASQAQRSRQVQAPVLDMDYFDALDHDHPDQFATGQDQTKSVKQEVPIERGGSFTPENYEFPTEPNQAELLEETEVNRANNMVDSNEETELTSAESINDQAKIASQADPVQASSLEEKVSNSESSSTTQLAAQRWQDQAHQAQNLTADDLEASLQAGQKPTPSPKPAKKKAKHQTYKLPGKSLLNKIPPVDQSEEYDRIKHNIEKLERTFESFGVDARVVKANLGPAVTKYEIEPAVGVKVSKIVSLSDDIALALAARDVRMEAPIPGKSLIGIEVPNTQVSPVSFWEIIDAALKSPNLLEVPLGRDVSGQVCLADLTKMPHLLMAGATGSGKSVGMNVIIVSLLMKARPDQVKFLMVDPKKVELTMYNDLPHLLAPVVTNPRKAAKALNNVVQEMERRYELFAETGVRNLDSYNEHVDNLNKSEGTGYEILPKIVVFIDELADLMMVASNEVEAAIIRLAQMARAAGIHMIIATQRPSVDVITGIIKANVPSRLAFAVSSGTDSRTILDSNGAEKLLGKGDMLFQPMGKNKPVRVQGAFISDEEVERITDMIKDQTEPDYDENMVVTDENMAMEQASEDEYFEDAVELIQEQETISISQLQRRFRIGYNRAARLIDDLEAMGYISAADGSKPRQVLINQ</sequence>
<keyword evidence="10" id="KW-0472">Membrane</keyword>
<dbReference type="InterPro" id="IPR050206">
    <property type="entry name" value="FtsK/SpoIIIE/SftA"/>
</dbReference>
<feature type="region of interest" description="Disordered" evidence="9">
    <location>
        <begin position="418"/>
        <end position="458"/>
    </location>
</feature>
<proteinExistence type="inferred from homology"/>
<comment type="subunit">
    <text evidence="7">Homohexamer. Forms a ring that surrounds DNA.</text>
</comment>
<dbReference type="Pfam" id="PF09397">
    <property type="entry name" value="FtsK_gamma"/>
    <property type="match status" value="1"/>
</dbReference>
<dbReference type="GO" id="GO:0005524">
    <property type="term" value="F:ATP binding"/>
    <property type="evidence" value="ECO:0007669"/>
    <property type="project" value="UniProtKB-UniRule"/>
</dbReference>
<protein>
    <submittedName>
        <fullName evidence="12">FtsK/SpoIIIE family protein</fullName>
    </submittedName>
</protein>
<dbReference type="Proteomes" id="UP000005990">
    <property type="component" value="Unassembled WGS sequence"/>
</dbReference>
<feature type="compositionally biased region" description="Polar residues" evidence="9">
    <location>
        <begin position="437"/>
        <end position="458"/>
    </location>
</feature>
<dbReference type="PANTHER" id="PTHR22683">
    <property type="entry name" value="SPORULATION PROTEIN RELATED"/>
    <property type="match status" value="1"/>
</dbReference>
<dbReference type="PANTHER" id="PTHR22683:SF41">
    <property type="entry name" value="DNA TRANSLOCASE FTSK"/>
    <property type="match status" value="1"/>
</dbReference>
<evidence type="ECO:0000256" key="4">
    <source>
        <dbReference type="ARBA" id="ARBA00022829"/>
    </source>
</evidence>
<dbReference type="InterPro" id="IPR002543">
    <property type="entry name" value="FtsK_dom"/>
</dbReference>
<dbReference type="RefSeq" id="WP_006417417.1">
    <property type="nucleotide sequence ID" value="NZ_AENN01000001.1"/>
</dbReference>
<dbReference type="Pfam" id="PF17854">
    <property type="entry name" value="FtsK_alpha"/>
    <property type="match status" value="1"/>
</dbReference>
<dbReference type="InterPro" id="IPR036390">
    <property type="entry name" value="WH_DNA-bd_sf"/>
</dbReference>
<comment type="similarity">
    <text evidence="2">Belongs to the FtsK/SpoIIIE/SftA family.</text>
</comment>
<feature type="transmembrane region" description="Helical" evidence="10">
    <location>
        <begin position="21"/>
        <end position="45"/>
    </location>
</feature>
<dbReference type="GO" id="GO:0003677">
    <property type="term" value="F:DNA binding"/>
    <property type="evidence" value="ECO:0007669"/>
    <property type="project" value="UniProtKB-KW"/>
</dbReference>
<dbReference type="SUPFAM" id="SSF46785">
    <property type="entry name" value="Winged helix' DNA-binding domain"/>
    <property type="match status" value="1"/>
</dbReference>
<keyword evidence="5 8" id="KW-0067">ATP-binding</keyword>
<evidence type="ECO:0000256" key="2">
    <source>
        <dbReference type="ARBA" id="ARBA00006474"/>
    </source>
</evidence>
<feature type="transmembrane region" description="Helical" evidence="10">
    <location>
        <begin position="153"/>
        <end position="178"/>
    </location>
</feature>
<comment type="caution">
    <text evidence="12">The sequence shown here is derived from an EMBL/GenBank/DDBJ whole genome shotgun (WGS) entry which is preliminary data.</text>
</comment>
<gene>
    <name evidence="12" type="primary">spoIIIE</name>
    <name evidence="12" type="ORF">HMPREF9257_0970</name>
</gene>
<dbReference type="Pfam" id="PF01580">
    <property type="entry name" value="FtsK_SpoIIIE"/>
    <property type="match status" value="1"/>
</dbReference>
<dbReference type="eggNOG" id="COG1674">
    <property type="taxonomic scope" value="Bacteria"/>
</dbReference>